<dbReference type="Proteomes" id="UP000554482">
    <property type="component" value="Unassembled WGS sequence"/>
</dbReference>
<dbReference type="OrthoDB" id="1700216at2759"/>
<reference evidence="3 4" key="1">
    <citation type="submission" date="2020-06" db="EMBL/GenBank/DDBJ databases">
        <title>Transcriptomic and genomic resources for Thalictrum thalictroides and T. hernandezii: Facilitating candidate gene discovery in an emerging model plant lineage.</title>
        <authorList>
            <person name="Arias T."/>
            <person name="Riano-Pachon D.M."/>
            <person name="Di Stilio V.S."/>
        </authorList>
    </citation>
    <scope>NUCLEOTIDE SEQUENCE [LARGE SCALE GENOMIC DNA]</scope>
    <source>
        <strain evidence="4">cv. WT478/WT964</strain>
        <tissue evidence="3">Leaves</tissue>
    </source>
</reference>
<feature type="domain" description="DUF668" evidence="2">
    <location>
        <begin position="1"/>
        <end position="55"/>
    </location>
</feature>
<evidence type="ECO:0000256" key="1">
    <source>
        <dbReference type="SAM" id="MobiDB-lite"/>
    </source>
</evidence>
<sequence>MRDTLYHGLPSGVKAALRSRLQSFSFKEELTVSKIKAEMEKTLQWLVPVAANTTKAHQGFGWVGEWANTGNDFNKKASGQNNLIRLQTLYHAEREKTDLYILELVVWLHHLISQVRQRDFGFKPMGPVRSPPHKVLVLSSETQKVTSSEHKSKIDSILHLSQVDRDMLEDVCSRKLNPGISKSQEFSAVKKRKGTKGLGFRSSGSSPSRTFNATQDKEQIKTTLLDVMDGLHRAQ</sequence>
<protein>
    <submittedName>
        <fullName evidence="3">Duf668 family protein</fullName>
    </submittedName>
</protein>
<dbReference type="InterPro" id="IPR007700">
    <property type="entry name" value="DUF668"/>
</dbReference>
<comment type="caution">
    <text evidence="3">The sequence shown here is derived from an EMBL/GenBank/DDBJ whole genome shotgun (WGS) entry which is preliminary data.</text>
</comment>
<feature type="compositionally biased region" description="Polar residues" evidence="1">
    <location>
        <begin position="202"/>
        <end position="214"/>
    </location>
</feature>
<dbReference type="InterPro" id="IPR045021">
    <property type="entry name" value="PSI1/2/3"/>
</dbReference>
<dbReference type="EMBL" id="JABWDY010013732">
    <property type="protein sequence ID" value="KAF5198104.1"/>
    <property type="molecule type" value="Genomic_DNA"/>
</dbReference>
<proteinExistence type="predicted"/>
<evidence type="ECO:0000313" key="4">
    <source>
        <dbReference type="Proteomes" id="UP000554482"/>
    </source>
</evidence>
<evidence type="ECO:0000259" key="2">
    <source>
        <dbReference type="Pfam" id="PF05003"/>
    </source>
</evidence>
<organism evidence="3 4">
    <name type="scientific">Thalictrum thalictroides</name>
    <name type="common">Rue-anemone</name>
    <name type="synonym">Anemone thalictroides</name>
    <dbReference type="NCBI Taxonomy" id="46969"/>
    <lineage>
        <taxon>Eukaryota</taxon>
        <taxon>Viridiplantae</taxon>
        <taxon>Streptophyta</taxon>
        <taxon>Embryophyta</taxon>
        <taxon>Tracheophyta</taxon>
        <taxon>Spermatophyta</taxon>
        <taxon>Magnoliopsida</taxon>
        <taxon>Ranunculales</taxon>
        <taxon>Ranunculaceae</taxon>
        <taxon>Thalictroideae</taxon>
        <taxon>Thalictrum</taxon>
    </lineage>
</organism>
<dbReference type="PANTHER" id="PTHR31730:SF18">
    <property type="entry name" value="PROTEIN PSK SIMULATOR 2"/>
    <property type="match status" value="1"/>
</dbReference>
<evidence type="ECO:0000313" key="3">
    <source>
        <dbReference type="EMBL" id="KAF5198104.1"/>
    </source>
</evidence>
<feature type="region of interest" description="Disordered" evidence="1">
    <location>
        <begin position="192"/>
        <end position="217"/>
    </location>
</feature>
<dbReference type="GO" id="GO:0045927">
    <property type="term" value="P:positive regulation of growth"/>
    <property type="evidence" value="ECO:0007669"/>
    <property type="project" value="InterPro"/>
</dbReference>
<accession>A0A7J6WL62</accession>
<dbReference type="PANTHER" id="PTHR31730">
    <property type="entry name" value="OS01G0873900 PROTEIN"/>
    <property type="match status" value="1"/>
</dbReference>
<gene>
    <name evidence="3" type="ORF">FRX31_012310</name>
</gene>
<keyword evidence="4" id="KW-1185">Reference proteome</keyword>
<dbReference type="Pfam" id="PF05003">
    <property type="entry name" value="DUF668"/>
    <property type="match status" value="1"/>
</dbReference>
<name>A0A7J6WL62_THATH</name>
<dbReference type="AlphaFoldDB" id="A0A7J6WL62"/>